<dbReference type="SUPFAM" id="SSF52980">
    <property type="entry name" value="Restriction endonuclease-like"/>
    <property type="match status" value="1"/>
</dbReference>
<keyword evidence="4" id="KW-1185">Reference proteome</keyword>
<evidence type="ECO:0000313" key="4">
    <source>
        <dbReference type="Proteomes" id="UP000245444"/>
    </source>
</evidence>
<organism evidence="3 4">
    <name type="scientific">Methylobacterium terrae</name>
    <dbReference type="NCBI Taxonomy" id="2202827"/>
    <lineage>
        <taxon>Bacteria</taxon>
        <taxon>Pseudomonadati</taxon>
        <taxon>Pseudomonadota</taxon>
        <taxon>Alphaproteobacteria</taxon>
        <taxon>Hyphomicrobiales</taxon>
        <taxon>Methylobacteriaceae</taxon>
        <taxon>Methylobacterium</taxon>
    </lineage>
</organism>
<name>A0A2U8WKQ1_9HYPH</name>
<dbReference type="OrthoDB" id="9798754at2"/>
<dbReference type="InterPro" id="IPR011335">
    <property type="entry name" value="Restrct_endonuc-II-like"/>
</dbReference>
<dbReference type="InterPro" id="IPR007569">
    <property type="entry name" value="DUF559"/>
</dbReference>
<proteinExistence type="predicted"/>
<dbReference type="PANTHER" id="PTHR38590">
    <property type="entry name" value="BLL0828 PROTEIN"/>
    <property type="match status" value="1"/>
</dbReference>
<accession>A0A2U8WKQ1</accession>
<gene>
    <name evidence="3" type="ORF">DK419_06355</name>
</gene>
<feature type="region of interest" description="Disordered" evidence="1">
    <location>
        <begin position="110"/>
        <end position="145"/>
    </location>
</feature>
<evidence type="ECO:0000259" key="2">
    <source>
        <dbReference type="Pfam" id="PF04480"/>
    </source>
</evidence>
<evidence type="ECO:0000313" key="3">
    <source>
        <dbReference type="EMBL" id="AWN45980.1"/>
    </source>
</evidence>
<protein>
    <recommendedName>
        <fullName evidence="2">DUF559 domain-containing protein</fullName>
    </recommendedName>
</protein>
<dbReference type="InterPro" id="IPR047216">
    <property type="entry name" value="Endonuclease_DUF559_bact"/>
</dbReference>
<feature type="domain" description="DUF559" evidence="2">
    <location>
        <begin position="6"/>
        <end position="108"/>
    </location>
</feature>
<dbReference type="CDD" id="cd01038">
    <property type="entry name" value="Endonuclease_DUF559"/>
    <property type="match status" value="1"/>
</dbReference>
<evidence type="ECO:0000256" key="1">
    <source>
        <dbReference type="SAM" id="MobiDB-lite"/>
    </source>
</evidence>
<dbReference type="PANTHER" id="PTHR38590:SF1">
    <property type="entry name" value="BLL0828 PROTEIN"/>
    <property type="match status" value="1"/>
</dbReference>
<dbReference type="KEGG" id="mtea:DK419_06355"/>
<reference evidence="3 4" key="1">
    <citation type="submission" date="2018-05" db="EMBL/GenBank/DDBJ databases">
        <title>Complete Genome Sequence of Methylobacterium sp. 17Sr1-28.</title>
        <authorList>
            <person name="Srinivasan S."/>
        </authorList>
    </citation>
    <scope>NUCLEOTIDE SEQUENCE [LARGE SCALE GENOMIC DNA]</scope>
    <source>
        <strain evidence="3 4">17Sr1-28</strain>
    </source>
</reference>
<dbReference type="RefSeq" id="WP_109958336.1">
    <property type="nucleotide sequence ID" value="NZ_CP029553.1"/>
</dbReference>
<dbReference type="Proteomes" id="UP000245444">
    <property type="component" value="Chromosome"/>
</dbReference>
<dbReference type="EMBL" id="CP029553">
    <property type="protein sequence ID" value="AWN45980.1"/>
    <property type="molecule type" value="Genomic_DNA"/>
</dbReference>
<dbReference type="Pfam" id="PF04480">
    <property type="entry name" value="DUF559"/>
    <property type="match status" value="1"/>
</dbReference>
<dbReference type="Gene3D" id="3.40.960.10">
    <property type="entry name" value="VSR Endonuclease"/>
    <property type="match status" value="1"/>
</dbReference>
<dbReference type="AlphaFoldDB" id="A0A2U8WKQ1"/>
<sequence length="145" mass="16859">MAREPRQFARILRQQATSAEDRLWTALRGRRLHGLKFKRQVPLLLYTVDFLCLERKLIVELDGRQHEWHRDYDAKRTEEIERLGFCLLRFKNEDVLSDLDAVLHRIADAASPTNEGAPQAPTAAHDPHDLRPPHGRNRSPETFSC</sequence>